<feature type="chain" id="PRO_5021261739" description="Secreted protein" evidence="2">
    <location>
        <begin position="20"/>
        <end position="137"/>
    </location>
</feature>
<dbReference type="AlphaFoldDB" id="A0A4Z1PKK4"/>
<proteinExistence type="predicted"/>
<organism evidence="3 4">
    <name type="scientific">Venturia nashicola</name>
    <dbReference type="NCBI Taxonomy" id="86259"/>
    <lineage>
        <taxon>Eukaryota</taxon>
        <taxon>Fungi</taxon>
        <taxon>Dikarya</taxon>
        <taxon>Ascomycota</taxon>
        <taxon>Pezizomycotina</taxon>
        <taxon>Dothideomycetes</taxon>
        <taxon>Pleosporomycetidae</taxon>
        <taxon>Venturiales</taxon>
        <taxon>Venturiaceae</taxon>
        <taxon>Venturia</taxon>
    </lineage>
</organism>
<name>A0A4Z1PKK4_9PEZI</name>
<evidence type="ECO:0000256" key="1">
    <source>
        <dbReference type="SAM" id="MobiDB-lite"/>
    </source>
</evidence>
<evidence type="ECO:0000313" key="3">
    <source>
        <dbReference type="EMBL" id="TID22902.1"/>
    </source>
</evidence>
<evidence type="ECO:0008006" key="5">
    <source>
        <dbReference type="Google" id="ProtNLM"/>
    </source>
</evidence>
<feature type="signal peptide" evidence="2">
    <location>
        <begin position="1"/>
        <end position="19"/>
    </location>
</feature>
<gene>
    <name evidence="3" type="ORF">E6O75_ATG02076</name>
</gene>
<dbReference type="EMBL" id="SNSC02000007">
    <property type="protein sequence ID" value="TID22902.1"/>
    <property type="molecule type" value="Genomic_DNA"/>
</dbReference>
<evidence type="ECO:0000256" key="2">
    <source>
        <dbReference type="SAM" id="SignalP"/>
    </source>
</evidence>
<comment type="caution">
    <text evidence="3">The sequence shown here is derived from an EMBL/GenBank/DDBJ whole genome shotgun (WGS) entry which is preliminary data.</text>
</comment>
<keyword evidence="2" id="KW-0732">Signal</keyword>
<evidence type="ECO:0000313" key="4">
    <source>
        <dbReference type="Proteomes" id="UP000298493"/>
    </source>
</evidence>
<sequence length="137" mass="15159">MKISVALTTILLAITSVSADKHDYCCCSKDGGCLSSETGQVQANHKTGGVWNIAQDKFTTENGAPWNCENCWLYALKNGLTGKRGEDGKIGGEQMANECKLHNKAKSTCWNYHDKKPPKKRPQGSNPYHLPDPHKRR</sequence>
<accession>A0A4Z1PKK4</accession>
<reference evidence="3 4" key="1">
    <citation type="submission" date="2019-04" db="EMBL/GenBank/DDBJ databases">
        <title>High contiguity whole genome sequence and gene annotation resource for two Venturia nashicola isolates.</title>
        <authorList>
            <person name="Prokchorchik M."/>
            <person name="Won K."/>
            <person name="Lee Y."/>
            <person name="Choi E.D."/>
            <person name="Segonzac C."/>
            <person name="Sohn K.H."/>
        </authorList>
    </citation>
    <scope>NUCLEOTIDE SEQUENCE [LARGE SCALE GENOMIC DNA]</scope>
    <source>
        <strain evidence="3 4">PRI2</strain>
    </source>
</reference>
<dbReference type="Proteomes" id="UP000298493">
    <property type="component" value="Unassembled WGS sequence"/>
</dbReference>
<protein>
    <recommendedName>
        <fullName evidence="5">Secreted protein</fullName>
    </recommendedName>
</protein>
<keyword evidence="4" id="KW-1185">Reference proteome</keyword>
<feature type="region of interest" description="Disordered" evidence="1">
    <location>
        <begin position="109"/>
        <end position="137"/>
    </location>
</feature>